<feature type="transmembrane region" description="Helical" evidence="1">
    <location>
        <begin position="50"/>
        <end position="70"/>
    </location>
</feature>
<evidence type="ECO:0000256" key="1">
    <source>
        <dbReference type="SAM" id="Phobius"/>
    </source>
</evidence>
<organism evidence="2 3">
    <name type="scientific">Bacillus daqingensis</name>
    <dbReference type="NCBI Taxonomy" id="872396"/>
    <lineage>
        <taxon>Bacteria</taxon>
        <taxon>Bacillati</taxon>
        <taxon>Bacillota</taxon>
        <taxon>Bacilli</taxon>
        <taxon>Bacillales</taxon>
        <taxon>Bacillaceae</taxon>
        <taxon>Bacillus</taxon>
    </lineage>
</organism>
<reference evidence="3" key="1">
    <citation type="journal article" date="2019" name="Int. J. Syst. Evol. Microbiol.">
        <title>The Global Catalogue of Microorganisms (GCM) 10K type strain sequencing project: providing services to taxonomists for standard genome sequencing and annotation.</title>
        <authorList>
            <consortium name="The Broad Institute Genomics Platform"/>
            <consortium name="The Broad Institute Genome Sequencing Center for Infectious Disease"/>
            <person name="Wu L."/>
            <person name="Ma J."/>
        </authorList>
    </citation>
    <scope>NUCLEOTIDE SEQUENCE [LARGE SCALE GENOMIC DNA]</scope>
    <source>
        <strain evidence="3">JCM 12165</strain>
    </source>
</reference>
<keyword evidence="1" id="KW-0472">Membrane</keyword>
<protein>
    <submittedName>
        <fullName evidence="2">Uncharacterized protein</fullName>
    </submittedName>
</protein>
<evidence type="ECO:0000313" key="2">
    <source>
        <dbReference type="EMBL" id="MFC4737922.1"/>
    </source>
</evidence>
<dbReference type="RefSeq" id="WP_377910515.1">
    <property type="nucleotide sequence ID" value="NZ_JBHSGK010000020.1"/>
</dbReference>
<comment type="caution">
    <text evidence="2">The sequence shown here is derived from an EMBL/GenBank/DDBJ whole genome shotgun (WGS) entry which is preliminary data.</text>
</comment>
<sequence>MTSHLQHLIWMKYGSLLLMLVFTLFLFFPQAAFAAPDAYAFLLEERLLTFVLLGAIFLLSTAALAVVEVIRH</sequence>
<gene>
    <name evidence="2" type="ORF">ACFO4L_15180</name>
</gene>
<dbReference type="Proteomes" id="UP001595896">
    <property type="component" value="Unassembled WGS sequence"/>
</dbReference>
<dbReference type="EMBL" id="JBHSGK010000020">
    <property type="protein sequence ID" value="MFC4737922.1"/>
    <property type="molecule type" value="Genomic_DNA"/>
</dbReference>
<keyword evidence="3" id="KW-1185">Reference proteome</keyword>
<evidence type="ECO:0000313" key="3">
    <source>
        <dbReference type="Proteomes" id="UP001595896"/>
    </source>
</evidence>
<keyword evidence="1" id="KW-0812">Transmembrane</keyword>
<name>A0ABV9NX36_9BACI</name>
<proteinExistence type="predicted"/>
<accession>A0ABV9NX36</accession>
<keyword evidence="1" id="KW-1133">Transmembrane helix</keyword>